<evidence type="ECO:0000259" key="5">
    <source>
        <dbReference type="Pfam" id="PF00150"/>
    </source>
</evidence>
<evidence type="ECO:0000256" key="2">
    <source>
        <dbReference type="ARBA" id="ARBA00023295"/>
    </source>
</evidence>
<evidence type="ECO:0000256" key="1">
    <source>
        <dbReference type="ARBA" id="ARBA00022801"/>
    </source>
</evidence>
<dbReference type="SUPFAM" id="SSF51445">
    <property type="entry name" value="(Trans)glycosidases"/>
    <property type="match status" value="1"/>
</dbReference>
<feature type="domain" description="Glycoside hydrolase family 5" evidence="5">
    <location>
        <begin position="59"/>
        <end position="202"/>
    </location>
</feature>
<evidence type="ECO:0000313" key="7">
    <source>
        <dbReference type="Proteomes" id="UP000233325"/>
    </source>
</evidence>
<name>A0A2N2E3G7_9BACT</name>
<dbReference type="Pfam" id="PF00150">
    <property type="entry name" value="Cellulase"/>
    <property type="match status" value="1"/>
</dbReference>
<protein>
    <recommendedName>
        <fullName evidence="5">Glycoside hydrolase family 5 domain-containing protein</fullName>
    </recommendedName>
</protein>
<dbReference type="GO" id="GO:0000272">
    <property type="term" value="P:polysaccharide catabolic process"/>
    <property type="evidence" value="ECO:0007669"/>
    <property type="project" value="InterPro"/>
</dbReference>
<reference evidence="6 7" key="1">
    <citation type="journal article" date="2017" name="ISME J.">
        <title>Potential for microbial H2 and metal transformations associated with novel bacteria and archaea in deep terrestrial subsurface sediments.</title>
        <authorList>
            <person name="Hernsdorf A.W."/>
            <person name="Amano Y."/>
            <person name="Miyakawa K."/>
            <person name="Ise K."/>
            <person name="Suzuki Y."/>
            <person name="Anantharaman K."/>
            <person name="Probst A."/>
            <person name="Burstein D."/>
            <person name="Thomas B.C."/>
            <person name="Banfield J.F."/>
        </authorList>
    </citation>
    <scope>NUCLEOTIDE SEQUENCE [LARGE SCALE GENOMIC DNA]</scope>
    <source>
        <strain evidence="6">HGW-Falkowbacteria-2</strain>
    </source>
</reference>
<dbReference type="InterPro" id="IPR017853">
    <property type="entry name" value="GH"/>
</dbReference>
<organism evidence="6 7">
    <name type="scientific">Candidatus Falkowbacteria bacterium HGW-Falkowbacteria-2</name>
    <dbReference type="NCBI Taxonomy" id="2013769"/>
    <lineage>
        <taxon>Bacteria</taxon>
        <taxon>Candidatus Falkowiibacteriota</taxon>
    </lineage>
</organism>
<dbReference type="GO" id="GO:0004553">
    <property type="term" value="F:hydrolase activity, hydrolyzing O-glycosyl compounds"/>
    <property type="evidence" value="ECO:0007669"/>
    <property type="project" value="InterPro"/>
</dbReference>
<evidence type="ECO:0000256" key="4">
    <source>
        <dbReference type="SAM" id="Phobius"/>
    </source>
</evidence>
<evidence type="ECO:0000313" key="6">
    <source>
        <dbReference type="EMBL" id="PKM89269.1"/>
    </source>
</evidence>
<keyword evidence="4" id="KW-1133">Transmembrane helix</keyword>
<evidence type="ECO:0000256" key="3">
    <source>
        <dbReference type="RuleBase" id="RU361153"/>
    </source>
</evidence>
<keyword evidence="1 3" id="KW-0378">Hydrolase</keyword>
<gene>
    <name evidence="6" type="ORF">CVU83_00395</name>
</gene>
<accession>A0A2N2E3G7</accession>
<keyword evidence="4" id="KW-0472">Membrane</keyword>
<dbReference type="InterPro" id="IPR001547">
    <property type="entry name" value="Glyco_hydro_5"/>
</dbReference>
<comment type="caution">
    <text evidence="6">The sequence shown here is derived from an EMBL/GenBank/DDBJ whole genome shotgun (WGS) entry which is preliminary data.</text>
</comment>
<comment type="similarity">
    <text evidence="3">Belongs to the glycosyl hydrolase 5 (cellulase A) family.</text>
</comment>
<dbReference type="EMBL" id="PHAH01000003">
    <property type="protein sequence ID" value="PKM89269.1"/>
    <property type="molecule type" value="Genomic_DNA"/>
</dbReference>
<dbReference type="Gene3D" id="3.20.20.80">
    <property type="entry name" value="Glycosidases"/>
    <property type="match status" value="1"/>
</dbReference>
<sequence length="333" mass="39813">MNLKMKIIWLVLLVLIVSLVLIMKIFNYSRDNIVIERNPEFFGVTFSKKYAQEIGLNWRETYIAILDDLQVKHLRLPIYWDEIEKEKGVFDYSDYDYMISEGLKRDVHFVINIGWRLPRWPECHAPAWTNQESIAEIQEDTLHMLEKTVKRYQDNPAIMYWQVENEPFLNTFGICPPSDEEFFAREVELVRSLDERPIIVSGPGELNMWRKESKYGDIFGTTMYRVIWNPAIGYLRYPIPAWFYPLKAWLAGIAPEKRIIAELQAEPWVPQGKIIYLSKNEADYSFNVDQFKGNLNYALKTKFKKAYLWGVEWWYWQYKHDDPSFWELARTLF</sequence>
<feature type="transmembrane region" description="Helical" evidence="4">
    <location>
        <begin position="7"/>
        <end position="26"/>
    </location>
</feature>
<keyword evidence="2 3" id="KW-0326">Glycosidase</keyword>
<dbReference type="Proteomes" id="UP000233325">
    <property type="component" value="Unassembled WGS sequence"/>
</dbReference>
<dbReference type="AlphaFoldDB" id="A0A2N2E3G7"/>
<proteinExistence type="inferred from homology"/>
<keyword evidence="4" id="KW-0812">Transmembrane</keyword>